<comment type="caution">
    <text evidence="1">The sequence shown here is derived from an EMBL/GenBank/DDBJ whole genome shotgun (WGS) entry which is preliminary data.</text>
</comment>
<evidence type="ECO:0008006" key="3">
    <source>
        <dbReference type="Google" id="ProtNLM"/>
    </source>
</evidence>
<evidence type="ECO:0000313" key="1">
    <source>
        <dbReference type="EMBL" id="MFD1782941.1"/>
    </source>
</evidence>
<reference evidence="2" key="1">
    <citation type="journal article" date="2019" name="Int. J. Syst. Evol. Microbiol.">
        <title>The Global Catalogue of Microorganisms (GCM) 10K type strain sequencing project: providing services to taxonomists for standard genome sequencing and annotation.</title>
        <authorList>
            <consortium name="The Broad Institute Genomics Platform"/>
            <consortium name="The Broad Institute Genome Sequencing Center for Infectious Disease"/>
            <person name="Wu L."/>
            <person name="Ma J."/>
        </authorList>
    </citation>
    <scope>NUCLEOTIDE SEQUENCE [LARGE SCALE GENOMIC DNA]</scope>
    <source>
        <strain evidence="2">DFY28</strain>
    </source>
</reference>
<sequence length="252" mass="26035">MRLMHPLRAAEAVRETFDVGRRADGSPLAVDLARPARPGPWPVALLVHGPVPDAMRVTMRTAPMYRDWAAALAASGVASLVFDHTLGWPQLRLDQALGEVDQVLAWVGAEGRGLGLDLARVTAVLVSGGAVLAGELLGGVRPLRPQRAALVSPVVGAPPGLGVSAADLVRRMSLAAAAPTVAAAGARLLILRAGGDQPDWLAMLDEAVAALLAADADLIVDNRPGAPHGYELALDDGRTRTAIEKVLALAAA</sequence>
<proteinExistence type="predicted"/>
<keyword evidence="2" id="KW-1185">Reference proteome</keyword>
<dbReference type="Gene3D" id="3.40.50.1820">
    <property type="entry name" value="alpha/beta hydrolase"/>
    <property type="match status" value="1"/>
</dbReference>
<accession>A0ABW4MYT7</accession>
<dbReference type="RefSeq" id="WP_377282535.1">
    <property type="nucleotide sequence ID" value="NZ_JBHRSI010000007.1"/>
</dbReference>
<dbReference type="InterPro" id="IPR029058">
    <property type="entry name" value="AB_hydrolase_fold"/>
</dbReference>
<dbReference type="Proteomes" id="UP001597237">
    <property type="component" value="Unassembled WGS sequence"/>
</dbReference>
<name>A0ABW4MYT7_9CAUL</name>
<dbReference type="SUPFAM" id="SSF53474">
    <property type="entry name" value="alpha/beta-Hydrolases"/>
    <property type="match status" value="1"/>
</dbReference>
<protein>
    <recommendedName>
        <fullName evidence="3">Alpha/beta hydrolase</fullName>
    </recommendedName>
</protein>
<evidence type="ECO:0000313" key="2">
    <source>
        <dbReference type="Proteomes" id="UP001597237"/>
    </source>
</evidence>
<dbReference type="EMBL" id="JBHUEY010000001">
    <property type="protein sequence ID" value="MFD1782941.1"/>
    <property type="molecule type" value="Genomic_DNA"/>
</dbReference>
<gene>
    <name evidence="1" type="ORF">ACFSC0_06010</name>
</gene>
<organism evidence="1 2">
    <name type="scientific">Phenylobacterium terrae</name>
    <dbReference type="NCBI Taxonomy" id="2665495"/>
    <lineage>
        <taxon>Bacteria</taxon>
        <taxon>Pseudomonadati</taxon>
        <taxon>Pseudomonadota</taxon>
        <taxon>Alphaproteobacteria</taxon>
        <taxon>Caulobacterales</taxon>
        <taxon>Caulobacteraceae</taxon>
        <taxon>Phenylobacterium</taxon>
    </lineage>
</organism>